<keyword evidence="2" id="KW-1133">Transmembrane helix</keyword>
<keyword evidence="2" id="KW-0472">Membrane</keyword>
<dbReference type="HOGENOM" id="CLU_529844_0_0_0"/>
<dbReference type="Proteomes" id="UP000000263">
    <property type="component" value="Chromosome"/>
</dbReference>
<feature type="transmembrane region" description="Helical" evidence="2">
    <location>
        <begin position="27"/>
        <end position="50"/>
    </location>
</feature>
<dbReference type="OrthoDB" id="152583at2"/>
<evidence type="ECO:0000313" key="4">
    <source>
        <dbReference type="Proteomes" id="UP000000263"/>
    </source>
</evidence>
<dbReference type="KEGG" id="rca:Rcas_2832"/>
<proteinExistence type="predicted"/>
<dbReference type="RefSeq" id="WP_012121327.1">
    <property type="nucleotide sequence ID" value="NC_009767.1"/>
</dbReference>
<reference evidence="3 4" key="1">
    <citation type="submission" date="2007-08" db="EMBL/GenBank/DDBJ databases">
        <title>Complete sequence of Roseiflexus castenholzii DSM 13941.</title>
        <authorList>
            <consortium name="US DOE Joint Genome Institute"/>
            <person name="Copeland A."/>
            <person name="Lucas S."/>
            <person name="Lapidus A."/>
            <person name="Barry K."/>
            <person name="Glavina del Rio T."/>
            <person name="Dalin E."/>
            <person name="Tice H."/>
            <person name="Pitluck S."/>
            <person name="Thompson L.S."/>
            <person name="Brettin T."/>
            <person name="Bruce D."/>
            <person name="Detter J.C."/>
            <person name="Han C."/>
            <person name="Tapia R."/>
            <person name="Schmutz J."/>
            <person name="Larimer F."/>
            <person name="Land M."/>
            <person name="Hauser L."/>
            <person name="Kyrpides N."/>
            <person name="Mikhailova N."/>
            <person name="Bryant D.A."/>
            <person name="Hanada S."/>
            <person name="Tsukatani Y."/>
            <person name="Richardson P."/>
        </authorList>
    </citation>
    <scope>NUCLEOTIDE SEQUENCE [LARGE SCALE GENOMIC DNA]</scope>
    <source>
        <strain evidence="4">DSM 13941 / HLO8</strain>
    </source>
</reference>
<dbReference type="STRING" id="383372.Rcas_2832"/>
<protein>
    <recommendedName>
        <fullName evidence="5">Right handed beta helix domain-containing protein</fullName>
    </recommendedName>
</protein>
<dbReference type="InterPro" id="IPR011050">
    <property type="entry name" value="Pectin_lyase_fold/virulence"/>
</dbReference>
<evidence type="ECO:0000256" key="1">
    <source>
        <dbReference type="SAM" id="MobiDB-lite"/>
    </source>
</evidence>
<evidence type="ECO:0000256" key="2">
    <source>
        <dbReference type="SAM" id="Phobius"/>
    </source>
</evidence>
<feature type="compositionally biased region" description="Low complexity" evidence="1">
    <location>
        <begin position="144"/>
        <end position="162"/>
    </location>
</feature>
<evidence type="ECO:0000313" key="3">
    <source>
        <dbReference type="EMBL" id="ABU58903.1"/>
    </source>
</evidence>
<feature type="region of interest" description="Disordered" evidence="1">
    <location>
        <begin position="126"/>
        <end position="192"/>
    </location>
</feature>
<sequence length="527" mass="54507">MDEHNKRSGDRRDAMITLHVPRSVLTALWALGSLIALALVAVAFVAGLALRPVMPTAAPVAVTTIILEATATSAPIVAAINVSTSPTVVASPTALPTDIPTTQPTIDLIRPTAAFPTAMLPTAASTATPDTVDFRIDSPPGAEGQPPAANAPVQAAIAQPQPQAAPPGGAPAARPADAGGSGGSVRPVATARPAQHALRGSVRWSAASSPILIQNDLLVSSGASLIIEPGVEVQIGRGVSLVIDGSMVALATPDQPVRFTQIGGGDDPRLRWESIIGRAGSVIDLRNVTITGGGAGGSVLTVQAGRLSLQSARIINNGGHLRIDDSFVIIRDSEISGNRMPYGSAIDITLSRGGGDSPGSDIVIVNNRILNNALVAGTAPLRITNLSFERPARIEIEQNLLVGAAGPNLALFTNAQLMGNVRCNTLIGGANGLSLRSDAPPNLSPMLNIRDNAIEAHEPPNNPFYRQFNIGKGATSDLPLTMTNNWWELPSGPYEPAANPEGRGEAVGPNITFLPWLPERPACAPRF</sequence>
<evidence type="ECO:0008006" key="5">
    <source>
        <dbReference type="Google" id="ProtNLM"/>
    </source>
</evidence>
<dbReference type="eggNOG" id="ENOG5033TY5">
    <property type="taxonomic scope" value="Bacteria"/>
</dbReference>
<organism evidence="3 4">
    <name type="scientific">Roseiflexus castenholzii (strain DSM 13941 / HLO8)</name>
    <dbReference type="NCBI Taxonomy" id="383372"/>
    <lineage>
        <taxon>Bacteria</taxon>
        <taxon>Bacillati</taxon>
        <taxon>Chloroflexota</taxon>
        <taxon>Chloroflexia</taxon>
        <taxon>Chloroflexales</taxon>
        <taxon>Roseiflexineae</taxon>
        <taxon>Roseiflexaceae</taxon>
        <taxon>Roseiflexus</taxon>
    </lineage>
</organism>
<dbReference type="SUPFAM" id="SSF51126">
    <property type="entry name" value="Pectin lyase-like"/>
    <property type="match status" value="1"/>
</dbReference>
<keyword evidence="2" id="KW-0812">Transmembrane</keyword>
<keyword evidence="4" id="KW-1185">Reference proteome</keyword>
<dbReference type="AlphaFoldDB" id="A7NF43"/>
<dbReference type="Gene3D" id="2.160.20.10">
    <property type="entry name" value="Single-stranded right-handed beta-helix, Pectin lyase-like"/>
    <property type="match status" value="1"/>
</dbReference>
<dbReference type="InterPro" id="IPR012334">
    <property type="entry name" value="Pectin_lyas_fold"/>
</dbReference>
<dbReference type="EMBL" id="CP000804">
    <property type="protein sequence ID" value="ABU58903.1"/>
    <property type="molecule type" value="Genomic_DNA"/>
</dbReference>
<gene>
    <name evidence="3" type="ordered locus">Rcas_2832</name>
</gene>
<name>A7NF43_ROSCS</name>
<accession>A7NF43</accession>